<proteinExistence type="predicted"/>
<name>A0A1F4U3D5_UNCSA</name>
<dbReference type="InterPro" id="IPR029044">
    <property type="entry name" value="Nucleotide-diphossugar_trans"/>
</dbReference>
<gene>
    <name evidence="1" type="ORF">A2438_07635</name>
</gene>
<organism evidence="1 2">
    <name type="scientific">candidate division WOR-1 bacterium RIFOXYC2_FULL_46_14</name>
    <dbReference type="NCBI Taxonomy" id="1802587"/>
    <lineage>
        <taxon>Bacteria</taxon>
        <taxon>Bacillati</taxon>
        <taxon>Saganbacteria</taxon>
    </lineage>
</organism>
<dbReference type="Pfam" id="PF02348">
    <property type="entry name" value="CTP_transf_3"/>
    <property type="match status" value="1"/>
</dbReference>
<accession>A0A1F4U3D5</accession>
<dbReference type="PANTHER" id="PTHR21485">
    <property type="entry name" value="HAD SUPERFAMILY MEMBERS CMAS AND KDSC"/>
    <property type="match status" value="1"/>
</dbReference>
<dbReference type="CDD" id="cd02513">
    <property type="entry name" value="CMP-NeuAc_Synthase"/>
    <property type="match status" value="1"/>
</dbReference>
<comment type="caution">
    <text evidence="1">The sequence shown here is derived from an EMBL/GenBank/DDBJ whole genome shotgun (WGS) entry which is preliminary data.</text>
</comment>
<dbReference type="Proteomes" id="UP000179242">
    <property type="component" value="Unassembled WGS sequence"/>
</dbReference>
<dbReference type="InterPro" id="IPR050793">
    <property type="entry name" value="CMP-NeuNAc_synthase"/>
</dbReference>
<dbReference type="InterPro" id="IPR003329">
    <property type="entry name" value="Cytidylyl_trans"/>
</dbReference>
<dbReference type="AlphaFoldDB" id="A0A1F4U3D5"/>
<reference evidence="1 2" key="1">
    <citation type="journal article" date="2016" name="Nat. Commun.">
        <title>Thousands of microbial genomes shed light on interconnected biogeochemical processes in an aquifer system.</title>
        <authorList>
            <person name="Anantharaman K."/>
            <person name="Brown C.T."/>
            <person name="Hug L.A."/>
            <person name="Sharon I."/>
            <person name="Castelle C.J."/>
            <person name="Probst A.J."/>
            <person name="Thomas B.C."/>
            <person name="Singh A."/>
            <person name="Wilkins M.J."/>
            <person name="Karaoz U."/>
            <person name="Brodie E.L."/>
            <person name="Williams K.H."/>
            <person name="Hubbard S.S."/>
            <person name="Banfield J.F."/>
        </authorList>
    </citation>
    <scope>NUCLEOTIDE SEQUENCE [LARGE SCALE GENOMIC DNA]</scope>
</reference>
<dbReference type="PANTHER" id="PTHR21485:SF6">
    <property type="entry name" value="N-ACYLNEURAMINATE CYTIDYLYLTRANSFERASE-RELATED"/>
    <property type="match status" value="1"/>
</dbReference>
<dbReference type="Gene3D" id="3.90.550.10">
    <property type="entry name" value="Spore Coat Polysaccharide Biosynthesis Protein SpsA, Chain A"/>
    <property type="match status" value="1"/>
</dbReference>
<evidence type="ECO:0000313" key="1">
    <source>
        <dbReference type="EMBL" id="OGC39422.1"/>
    </source>
</evidence>
<dbReference type="SUPFAM" id="SSF53448">
    <property type="entry name" value="Nucleotide-diphospho-sugar transferases"/>
    <property type="match status" value="1"/>
</dbReference>
<dbReference type="EMBL" id="MEUJ01000008">
    <property type="protein sequence ID" value="OGC39422.1"/>
    <property type="molecule type" value="Genomic_DNA"/>
</dbReference>
<dbReference type="GO" id="GO:0008781">
    <property type="term" value="F:N-acylneuraminate cytidylyltransferase activity"/>
    <property type="evidence" value="ECO:0007669"/>
    <property type="project" value="TreeGrafter"/>
</dbReference>
<evidence type="ECO:0000313" key="2">
    <source>
        <dbReference type="Proteomes" id="UP000179242"/>
    </source>
</evidence>
<sequence>MILGVILARGGSKGVPRKNIKMIAGKPLIAWTIEAAKKSRLIDRLVVSTEDVEIASIAKQFGAEVIDRPKELATDDTTTLSALQHVLSVVDAEAVVLLEPTSPVRDEGMLDLCIKKFKDNGADNLATGFNCTYTEYGSSTSRRQDIGGFFYNVGVAYVIKSEVIKQGMMFGKKIEKFIVDKEQQFEIDDPFDFWLVEQILLKRIKGGECA</sequence>
<protein>
    <recommendedName>
        <fullName evidence="3">Acylneuraminate cytidylyltransferase</fullName>
    </recommendedName>
</protein>
<evidence type="ECO:0008006" key="3">
    <source>
        <dbReference type="Google" id="ProtNLM"/>
    </source>
</evidence>